<dbReference type="RefSeq" id="WP_153343218.1">
    <property type="nucleotide sequence ID" value="NZ_WEGI01000007.1"/>
</dbReference>
<gene>
    <name evidence="1" type="ORF">NRB56_33530</name>
</gene>
<dbReference type="OrthoDB" id="4570214at2"/>
<sequence>MTETFSVPSPITRVAAVRPLPGEGAESPSGAAALAELGCRLARQLFDAGLRLDALHAVYDRPDASREDLRAAGIAVGDILDRLGTMLHDTGKTILADAIDRMPYEPVEYEPTDPVRRSRRGL</sequence>
<dbReference type="EMBL" id="WEGI01000007">
    <property type="protein sequence ID" value="MQY27770.1"/>
    <property type="molecule type" value="Genomic_DNA"/>
</dbReference>
<organism evidence="1 2">
    <name type="scientific">Nocardia aurantia</name>
    <dbReference type="NCBI Taxonomy" id="2585199"/>
    <lineage>
        <taxon>Bacteria</taxon>
        <taxon>Bacillati</taxon>
        <taxon>Actinomycetota</taxon>
        <taxon>Actinomycetes</taxon>
        <taxon>Mycobacteriales</taxon>
        <taxon>Nocardiaceae</taxon>
        <taxon>Nocardia</taxon>
    </lineage>
</organism>
<accession>A0A7K0DPT0</accession>
<keyword evidence="2" id="KW-1185">Reference proteome</keyword>
<evidence type="ECO:0000313" key="1">
    <source>
        <dbReference type="EMBL" id="MQY27770.1"/>
    </source>
</evidence>
<protein>
    <submittedName>
        <fullName evidence="1">Uncharacterized protein</fullName>
    </submittedName>
</protein>
<evidence type="ECO:0000313" key="2">
    <source>
        <dbReference type="Proteomes" id="UP000431401"/>
    </source>
</evidence>
<name>A0A7K0DPT0_9NOCA</name>
<dbReference type="AlphaFoldDB" id="A0A7K0DPT0"/>
<reference evidence="1 2" key="1">
    <citation type="submission" date="2019-10" db="EMBL/GenBank/DDBJ databases">
        <title>Nocardia macrotermitis sp. nov. and Nocardia aurantia sp. nov., isolated from the gut of fungus growing-termite Macrotermes natalensis.</title>
        <authorList>
            <person name="Benndorf R."/>
            <person name="Schwitalla J."/>
            <person name="Martin K."/>
            <person name="De Beer W."/>
            <person name="Kaster A.-K."/>
            <person name="Vollmers J."/>
            <person name="Poulsen M."/>
            <person name="Beemelmanns C."/>
        </authorList>
    </citation>
    <scope>NUCLEOTIDE SEQUENCE [LARGE SCALE GENOMIC DNA]</scope>
    <source>
        <strain evidence="1 2">RB56</strain>
    </source>
</reference>
<dbReference type="Proteomes" id="UP000431401">
    <property type="component" value="Unassembled WGS sequence"/>
</dbReference>
<proteinExistence type="predicted"/>
<comment type="caution">
    <text evidence="1">The sequence shown here is derived from an EMBL/GenBank/DDBJ whole genome shotgun (WGS) entry which is preliminary data.</text>
</comment>